<evidence type="ECO:0000256" key="4">
    <source>
        <dbReference type="ARBA" id="ARBA00022679"/>
    </source>
</evidence>
<dbReference type="Gene3D" id="3.30.450.20">
    <property type="entry name" value="PAS domain"/>
    <property type="match status" value="2"/>
</dbReference>
<comment type="caution">
    <text evidence="10">The sequence shown here is derived from an EMBL/GenBank/DDBJ whole genome shotgun (WGS) entry which is preliminary data.</text>
</comment>
<evidence type="ECO:0000313" key="10">
    <source>
        <dbReference type="EMBL" id="GHO55976.1"/>
    </source>
</evidence>
<sequence>MQKTKQTRRVTPASCDALINAIPQLVWVRRPDGLHEYTNQRLRDYTGLVLEQVQPDRWAHLQFIHPEDQESNRARLQHALDTGAMFEHEERVRQSQTGKYRWFLVRGMPVRDETGQIVKWVGTHTDIEEQKRIEDVLRESQERADALMQSKIIGIIITQGEQIEDANETFLRMTGYRLEDMREGRINILQMTPPEYMARTLQALQELGTQQSMTPYEKEYICQDGSRLPVLVCGVVFHHHPLQAINFVLDNSARKELEQRKDDFINMASHELRTPLTVVKLQTQLVHKRLEKHSQHEAATALSRVETPIKQLERLIGELLDVSQMQTGRLKYIRERVDLDELLREIAGTMQHMSPSHTIVVRGTVQTSVTGDRDRLRQVFTNLLSNAIKYSPNATTVEVELSASEEAVTIQVQDHGLGIPREQYKKVFERFYRAAGLSHETIPGLGMGLYIVAEIVKGHGGTITVESNVGKGSTFTVTLPRRRDA</sequence>
<dbReference type="InterPro" id="IPR036097">
    <property type="entry name" value="HisK_dim/P_sf"/>
</dbReference>
<feature type="domain" description="Histidine kinase" evidence="7">
    <location>
        <begin position="267"/>
        <end position="483"/>
    </location>
</feature>
<evidence type="ECO:0000256" key="3">
    <source>
        <dbReference type="ARBA" id="ARBA00022553"/>
    </source>
</evidence>
<dbReference type="SMART" id="SM00086">
    <property type="entry name" value="PAC"/>
    <property type="match status" value="2"/>
</dbReference>
<keyword evidence="11" id="KW-1185">Reference proteome</keyword>
<feature type="domain" description="PAS" evidence="8">
    <location>
        <begin position="18"/>
        <end position="83"/>
    </location>
</feature>
<dbReference type="InterPro" id="IPR035965">
    <property type="entry name" value="PAS-like_dom_sf"/>
</dbReference>
<dbReference type="InterPro" id="IPR013655">
    <property type="entry name" value="PAS_fold_3"/>
</dbReference>
<dbReference type="SMART" id="SM00388">
    <property type="entry name" value="HisKA"/>
    <property type="match status" value="1"/>
</dbReference>
<dbReference type="SUPFAM" id="SSF55785">
    <property type="entry name" value="PYP-like sensor domain (PAS domain)"/>
    <property type="match status" value="2"/>
</dbReference>
<dbReference type="InterPro" id="IPR036890">
    <property type="entry name" value="HATPase_C_sf"/>
</dbReference>
<evidence type="ECO:0000313" key="11">
    <source>
        <dbReference type="Proteomes" id="UP000654345"/>
    </source>
</evidence>
<keyword evidence="3" id="KW-0597">Phosphoprotein</keyword>
<dbReference type="PROSITE" id="PS50109">
    <property type="entry name" value="HIS_KIN"/>
    <property type="match status" value="1"/>
</dbReference>
<feature type="domain" description="PAC" evidence="9">
    <location>
        <begin position="86"/>
        <end position="139"/>
    </location>
</feature>
<dbReference type="SMART" id="SM00387">
    <property type="entry name" value="HATPase_c"/>
    <property type="match status" value="1"/>
</dbReference>
<keyword evidence="6" id="KW-0902">Two-component regulatory system</keyword>
<dbReference type="CDD" id="cd00130">
    <property type="entry name" value="PAS"/>
    <property type="match status" value="2"/>
</dbReference>
<protein>
    <recommendedName>
        <fullName evidence="2">histidine kinase</fullName>
        <ecNumber evidence="2">2.7.13.3</ecNumber>
    </recommendedName>
</protein>
<dbReference type="Pfam" id="PF02518">
    <property type="entry name" value="HATPase_c"/>
    <property type="match status" value="1"/>
</dbReference>
<accession>A0ABQ3UT98</accession>
<dbReference type="PROSITE" id="PS50113">
    <property type="entry name" value="PAC"/>
    <property type="match status" value="1"/>
</dbReference>
<dbReference type="SMART" id="SM00091">
    <property type="entry name" value="PAS"/>
    <property type="match status" value="2"/>
</dbReference>
<dbReference type="InterPro" id="IPR005467">
    <property type="entry name" value="His_kinase_dom"/>
</dbReference>
<dbReference type="SUPFAM" id="SSF47384">
    <property type="entry name" value="Homodimeric domain of signal transducing histidine kinase"/>
    <property type="match status" value="1"/>
</dbReference>
<dbReference type="PANTHER" id="PTHR43711">
    <property type="entry name" value="TWO-COMPONENT HISTIDINE KINASE"/>
    <property type="match status" value="1"/>
</dbReference>
<evidence type="ECO:0000256" key="6">
    <source>
        <dbReference type="ARBA" id="ARBA00023012"/>
    </source>
</evidence>
<dbReference type="InterPro" id="IPR050736">
    <property type="entry name" value="Sensor_HK_Regulatory"/>
</dbReference>
<evidence type="ECO:0000259" key="8">
    <source>
        <dbReference type="PROSITE" id="PS50112"/>
    </source>
</evidence>
<dbReference type="EC" id="2.7.13.3" evidence="2"/>
<dbReference type="CDD" id="cd00075">
    <property type="entry name" value="HATPase"/>
    <property type="match status" value="1"/>
</dbReference>
<dbReference type="InterPro" id="IPR000700">
    <property type="entry name" value="PAS-assoc_C"/>
</dbReference>
<dbReference type="InterPro" id="IPR004358">
    <property type="entry name" value="Sig_transdc_His_kin-like_C"/>
</dbReference>
<dbReference type="InterPro" id="IPR003594">
    <property type="entry name" value="HATPase_dom"/>
</dbReference>
<reference evidence="10 11" key="1">
    <citation type="journal article" date="2021" name="Int. J. Syst. Evol. Microbiol.">
        <title>Reticulibacter mediterranei gen. nov., sp. nov., within the new family Reticulibacteraceae fam. nov., and Ktedonospora formicarum gen. nov., sp. nov., Ktedonobacter robiniae sp. nov., Dictyobacter formicarum sp. nov. and Dictyobacter arantiisoli sp. nov., belonging to the class Ktedonobacteria.</title>
        <authorList>
            <person name="Yabe S."/>
            <person name="Zheng Y."/>
            <person name="Wang C.M."/>
            <person name="Sakai Y."/>
            <person name="Abe K."/>
            <person name="Yokota A."/>
            <person name="Donadio S."/>
            <person name="Cavaletti L."/>
            <person name="Monciardini P."/>
        </authorList>
    </citation>
    <scope>NUCLEOTIDE SEQUENCE [LARGE SCALE GENOMIC DNA]</scope>
    <source>
        <strain evidence="10 11">SOSP1-30</strain>
    </source>
</reference>
<dbReference type="Proteomes" id="UP000654345">
    <property type="component" value="Unassembled WGS sequence"/>
</dbReference>
<name>A0ABQ3UT98_9CHLR</name>
<evidence type="ECO:0000256" key="1">
    <source>
        <dbReference type="ARBA" id="ARBA00000085"/>
    </source>
</evidence>
<organism evidence="10 11">
    <name type="scientific">Ktedonobacter robiniae</name>
    <dbReference type="NCBI Taxonomy" id="2778365"/>
    <lineage>
        <taxon>Bacteria</taxon>
        <taxon>Bacillati</taxon>
        <taxon>Chloroflexota</taxon>
        <taxon>Ktedonobacteria</taxon>
        <taxon>Ktedonobacterales</taxon>
        <taxon>Ktedonobacteraceae</taxon>
        <taxon>Ktedonobacter</taxon>
    </lineage>
</organism>
<dbReference type="InterPro" id="IPR003661">
    <property type="entry name" value="HisK_dim/P_dom"/>
</dbReference>
<dbReference type="SUPFAM" id="SSF55874">
    <property type="entry name" value="ATPase domain of HSP90 chaperone/DNA topoisomerase II/histidine kinase"/>
    <property type="match status" value="1"/>
</dbReference>
<comment type="catalytic activity">
    <reaction evidence="1">
        <text>ATP + protein L-histidine = ADP + protein N-phospho-L-histidine.</text>
        <dbReference type="EC" id="2.7.13.3"/>
    </reaction>
</comment>
<dbReference type="PROSITE" id="PS50112">
    <property type="entry name" value="PAS"/>
    <property type="match status" value="1"/>
</dbReference>
<dbReference type="Pfam" id="PF08447">
    <property type="entry name" value="PAS_3"/>
    <property type="match status" value="2"/>
</dbReference>
<evidence type="ECO:0000259" key="9">
    <source>
        <dbReference type="PROSITE" id="PS50113"/>
    </source>
</evidence>
<dbReference type="EMBL" id="BNJG01000002">
    <property type="protein sequence ID" value="GHO55976.1"/>
    <property type="molecule type" value="Genomic_DNA"/>
</dbReference>
<dbReference type="InterPro" id="IPR000014">
    <property type="entry name" value="PAS"/>
</dbReference>
<dbReference type="CDD" id="cd00082">
    <property type="entry name" value="HisKA"/>
    <property type="match status" value="1"/>
</dbReference>
<keyword evidence="4" id="KW-0808">Transferase</keyword>
<proteinExistence type="predicted"/>
<keyword evidence="5" id="KW-0418">Kinase</keyword>
<gene>
    <name evidence="10" type="ORF">KSB_44510</name>
</gene>
<dbReference type="PRINTS" id="PR00344">
    <property type="entry name" value="BCTRLSENSOR"/>
</dbReference>
<dbReference type="RefSeq" id="WP_201372578.1">
    <property type="nucleotide sequence ID" value="NZ_BNJG01000002.1"/>
</dbReference>
<evidence type="ECO:0000259" key="7">
    <source>
        <dbReference type="PROSITE" id="PS50109"/>
    </source>
</evidence>
<dbReference type="InterPro" id="IPR001610">
    <property type="entry name" value="PAC"/>
</dbReference>
<dbReference type="Pfam" id="PF00512">
    <property type="entry name" value="HisKA"/>
    <property type="match status" value="1"/>
</dbReference>
<dbReference type="NCBIfam" id="TIGR00229">
    <property type="entry name" value="sensory_box"/>
    <property type="match status" value="2"/>
</dbReference>
<evidence type="ECO:0000256" key="5">
    <source>
        <dbReference type="ARBA" id="ARBA00022777"/>
    </source>
</evidence>
<evidence type="ECO:0000256" key="2">
    <source>
        <dbReference type="ARBA" id="ARBA00012438"/>
    </source>
</evidence>
<dbReference type="PANTHER" id="PTHR43711:SF1">
    <property type="entry name" value="HISTIDINE KINASE 1"/>
    <property type="match status" value="1"/>
</dbReference>
<dbReference type="Gene3D" id="1.10.287.130">
    <property type="match status" value="1"/>
</dbReference>
<dbReference type="Gene3D" id="3.30.565.10">
    <property type="entry name" value="Histidine kinase-like ATPase, C-terminal domain"/>
    <property type="match status" value="1"/>
</dbReference>